<proteinExistence type="predicted"/>
<name>A0A816UIZ2_BRANA</name>
<organism evidence="2">
    <name type="scientific">Brassica napus</name>
    <name type="common">Rape</name>
    <dbReference type="NCBI Taxonomy" id="3708"/>
    <lineage>
        <taxon>Eukaryota</taxon>
        <taxon>Viridiplantae</taxon>
        <taxon>Streptophyta</taxon>
        <taxon>Embryophyta</taxon>
        <taxon>Tracheophyta</taxon>
        <taxon>Spermatophyta</taxon>
        <taxon>Magnoliopsida</taxon>
        <taxon>eudicotyledons</taxon>
        <taxon>Gunneridae</taxon>
        <taxon>Pentapetalae</taxon>
        <taxon>rosids</taxon>
        <taxon>malvids</taxon>
        <taxon>Brassicales</taxon>
        <taxon>Brassicaceae</taxon>
        <taxon>Brassiceae</taxon>
        <taxon>Brassica</taxon>
    </lineage>
</organism>
<gene>
    <name evidence="2" type="ORF">DARMORV10_C08P16880.1</name>
</gene>
<dbReference type="Proteomes" id="UP001295469">
    <property type="component" value="Chromosome C08"/>
</dbReference>
<keyword evidence="1" id="KW-1133">Transmembrane helix</keyword>
<dbReference type="AlphaFoldDB" id="A0A816UIZ2"/>
<evidence type="ECO:0000256" key="1">
    <source>
        <dbReference type="SAM" id="Phobius"/>
    </source>
</evidence>
<feature type="transmembrane region" description="Helical" evidence="1">
    <location>
        <begin position="6"/>
        <end position="26"/>
    </location>
</feature>
<accession>A0A816UIZ2</accession>
<sequence length="46" mass="5347">MRNPSFWKWLLSRWFGSGGGVLVLMMKLSAEVKSVKSTIRWFSSRV</sequence>
<dbReference type="EMBL" id="HG994372">
    <property type="protein sequence ID" value="CAF2108868.1"/>
    <property type="molecule type" value="Genomic_DNA"/>
</dbReference>
<reference evidence="2" key="1">
    <citation type="submission" date="2021-01" db="EMBL/GenBank/DDBJ databases">
        <authorList>
            <consortium name="Genoscope - CEA"/>
            <person name="William W."/>
        </authorList>
    </citation>
    <scope>NUCLEOTIDE SEQUENCE</scope>
</reference>
<keyword evidence="1" id="KW-0472">Membrane</keyword>
<protein>
    <submittedName>
        <fullName evidence="2">(rape) hypothetical protein</fullName>
    </submittedName>
</protein>
<evidence type="ECO:0000313" key="2">
    <source>
        <dbReference type="EMBL" id="CAF2108868.1"/>
    </source>
</evidence>
<keyword evidence="1" id="KW-0812">Transmembrane</keyword>